<dbReference type="AlphaFoldDB" id="A0A151SVJ1"/>
<sequence length="54" mass="6429">MEEDKLLIQSWLNILKDPIVGVNQKECSFRSRIKENYNEYCGHLQSRKTTQLKC</sequence>
<gene>
    <name evidence="1" type="ORF">KK1_014194</name>
</gene>
<dbReference type="EMBL" id="CM003612">
    <property type="protein sequence ID" value="KYP58772.1"/>
    <property type="molecule type" value="Genomic_DNA"/>
</dbReference>
<evidence type="ECO:0000313" key="1">
    <source>
        <dbReference type="EMBL" id="KYP58772.1"/>
    </source>
</evidence>
<reference evidence="1 2" key="1">
    <citation type="journal article" date="2012" name="Nat. Biotechnol.">
        <title>Draft genome sequence of pigeonpea (Cajanus cajan), an orphan legume crop of resource-poor farmers.</title>
        <authorList>
            <person name="Varshney R.K."/>
            <person name="Chen W."/>
            <person name="Li Y."/>
            <person name="Bharti A.K."/>
            <person name="Saxena R.K."/>
            <person name="Schlueter J.A."/>
            <person name="Donoghue M.T."/>
            <person name="Azam S."/>
            <person name="Fan G."/>
            <person name="Whaley A.M."/>
            <person name="Farmer A.D."/>
            <person name="Sheridan J."/>
            <person name="Iwata A."/>
            <person name="Tuteja R."/>
            <person name="Penmetsa R.V."/>
            <person name="Wu W."/>
            <person name="Upadhyaya H.D."/>
            <person name="Yang S.P."/>
            <person name="Shah T."/>
            <person name="Saxena K.B."/>
            <person name="Michael T."/>
            <person name="McCombie W.R."/>
            <person name="Yang B."/>
            <person name="Zhang G."/>
            <person name="Yang H."/>
            <person name="Wang J."/>
            <person name="Spillane C."/>
            <person name="Cook D.R."/>
            <person name="May G.D."/>
            <person name="Xu X."/>
            <person name="Jackson S.A."/>
        </authorList>
    </citation>
    <scope>NUCLEOTIDE SEQUENCE [LARGE SCALE GENOMIC DNA]</scope>
    <source>
        <strain evidence="2">cv. Asha</strain>
    </source>
</reference>
<dbReference type="Gramene" id="C.cajan_13771.t">
    <property type="protein sequence ID" value="C.cajan_13771.t.cds1"/>
    <property type="gene ID" value="C.cajan_13771"/>
</dbReference>
<evidence type="ECO:0000313" key="2">
    <source>
        <dbReference type="Proteomes" id="UP000075243"/>
    </source>
</evidence>
<dbReference type="Proteomes" id="UP000075243">
    <property type="component" value="Chromosome 10"/>
</dbReference>
<protein>
    <submittedName>
        <fullName evidence="1">Uncharacterized protein</fullName>
    </submittedName>
</protein>
<name>A0A151SVJ1_CAJCA</name>
<accession>A0A151SVJ1</accession>
<keyword evidence="2" id="KW-1185">Reference proteome</keyword>
<organism evidence="1 2">
    <name type="scientific">Cajanus cajan</name>
    <name type="common">Pigeon pea</name>
    <name type="synonym">Cajanus indicus</name>
    <dbReference type="NCBI Taxonomy" id="3821"/>
    <lineage>
        <taxon>Eukaryota</taxon>
        <taxon>Viridiplantae</taxon>
        <taxon>Streptophyta</taxon>
        <taxon>Embryophyta</taxon>
        <taxon>Tracheophyta</taxon>
        <taxon>Spermatophyta</taxon>
        <taxon>Magnoliopsida</taxon>
        <taxon>eudicotyledons</taxon>
        <taxon>Gunneridae</taxon>
        <taxon>Pentapetalae</taxon>
        <taxon>rosids</taxon>
        <taxon>fabids</taxon>
        <taxon>Fabales</taxon>
        <taxon>Fabaceae</taxon>
        <taxon>Papilionoideae</taxon>
        <taxon>50 kb inversion clade</taxon>
        <taxon>NPAAA clade</taxon>
        <taxon>indigoferoid/millettioid clade</taxon>
        <taxon>Phaseoleae</taxon>
        <taxon>Cajanus</taxon>
    </lineage>
</organism>
<proteinExistence type="predicted"/>